<evidence type="ECO:0000256" key="9">
    <source>
        <dbReference type="SAM" id="MobiDB-lite"/>
    </source>
</evidence>
<evidence type="ECO:0000256" key="10">
    <source>
        <dbReference type="SAM" id="Phobius"/>
    </source>
</evidence>
<feature type="compositionally biased region" description="Polar residues" evidence="9">
    <location>
        <begin position="917"/>
        <end position="930"/>
    </location>
</feature>
<dbReference type="Pfam" id="PF05781">
    <property type="entry name" value="MRVI1"/>
    <property type="match status" value="1"/>
</dbReference>
<feature type="region of interest" description="Disordered" evidence="9">
    <location>
        <begin position="774"/>
        <end position="1007"/>
    </location>
</feature>
<feature type="compositionally biased region" description="Polar residues" evidence="9">
    <location>
        <begin position="943"/>
        <end position="965"/>
    </location>
</feature>
<dbReference type="Pfam" id="PF14662">
    <property type="entry name" value="KASH_CCD"/>
    <property type="match status" value="1"/>
</dbReference>
<feature type="domain" description="KASH5-like coiled-coil" evidence="12">
    <location>
        <begin position="371"/>
        <end position="560"/>
    </location>
</feature>
<keyword evidence="3" id="KW-0963">Cytoplasm</keyword>
<dbReference type="Pfam" id="PF14658">
    <property type="entry name" value="EF-hand_9"/>
    <property type="match status" value="1"/>
</dbReference>
<feature type="compositionally biased region" description="Polar residues" evidence="9">
    <location>
        <begin position="1188"/>
        <end position="1197"/>
    </location>
</feature>
<evidence type="ECO:0000256" key="1">
    <source>
        <dbReference type="ARBA" id="ARBA00004167"/>
    </source>
</evidence>
<keyword evidence="5 10" id="KW-1133">Transmembrane helix</keyword>
<dbReference type="GO" id="GO:0005789">
    <property type="term" value="C:endoplasmic reticulum membrane"/>
    <property type="evidence" value="ECO:0007669"/>
    <property type="project" value="TreeGrafter"/>
</dbReference>
<dbReference type="PANTHER" id="PTHR15352">
    <property type="entry name" value="LYMPHOID-RESTRICTED MEMBRANE PROTEIN, JAW1"/>
    <property type="match status" value="1"/>
</dbReference>
<reference evidence="13" key="1">
    <citation type="journal article" date="2023" name="Science">
        <title>Genome structures resolve the early diversification of teleost fishes.</title>
        <authorList>
            <person name="Parey E."/>
            <person name="Louis A."/>
            <person name="Montfort J."/>
            <person name="Bouchez O."/>
            <person name="Roques C."/>
            <person name="Iampietro C."/>
            <person name="Lluch J."/>
            <person name="Castinel A."/>
            <person name="Donnadieu C."/>
            <person name="Desvignes T."/>
            <person name="Floi Bucao C."/>
            <person name="Jouanno E."/>
            <person name="Wen M."/>
            <person name="Mejri S."/>
            <person name="Dirks R."/>
            <person name="Jansen H."/>
            <person name="Henkel C."/>
            <person name="Chen W.J."/>
            <person name="Zahm M."/>
            <person name="Cabau C."/>
            <person name="Klopp C."/>
            <person name="Thompson A.W."/>
            <person name="Robinson-Rechavi M."/>
            <person name="Braasch I."/>
            <person name="Lecointre G."/>
            <person name="Bobe J."/>
            <person name="Postlethwait J.H."/>
            <person name="Berthelot C."/>
            <person name="Roest Crollius H."/>
            <person name="Guiguen Y."/>
        </authorList>
    </citation>
    <scope>NUCLEOTIDE SEQUENCE</scope>
    <source>
        <strain evidence="13">Concon-B</strain>
    </source>
</reference>
<protein>
    <recommendedName>
        <fullName evidence="15">Lymphoid-restricted membrane protein</fullName>
    </recommendedName>
</protein>
<evidence type="ECO:0000256" key="3">
    <source>
        <dbReference type="ARBA" id="ARBA00022490"/>
    </source>
</evidence>
<feature type="compositionally biased region" description="Polar residues" evidence="9">
    <location>
        <begin position="869"/>
        <end position="885"/>
    </location>
</feature>
<evidence type="ECO:0000259" key="12">
    <source>
        <dbReference type="Pfam" id="PF14662"/>
    </source>
</evidence>
<dbReference type="EMBL" id="JAFJMO010000008">
    <property type="protein sequence ID" value="KAJ8268990.1"/>
    <property type="molecule type" value="Genomic_DNA"/>
</dbReference>
<organism evidence="13 14">
    <name type="scientific">Conger conger</name>
    <name type="common">Conger eel</name>
    <name type="synonym">Muraena conger</name>
    <dbReference type="NCBI Taxonomy" id="82655"/>
    <lineage>
        <taxon>Eukaryota</taxon>
        <taxon>Metazoa</taxon>
        <taxon>Chordata</taxon>
        <taxon>Craniata</taxon>
        <taxon>Vertebrata</taxon>
        <taxon>Euteleostomi</taxon>
        <taxon>Actinopterygii</taxon>
        <taxon>Neopterygii</taxon>
        <taxon>Teleostei</taxon>
        <taxon>Anguilliformes</taxon>
        <taxon>Congridae</taxon>
        <taxon>Conger</taxon>
    </lineage>
</organism>
<comment type="subcellular location">
    <subcellularLocation>
        <location evidence="2">Cytoplasm</location>
    </subcellularLocation>
    <subcellularLocation>
        <location evidence="1">Membrane</location>
        <topology evidence="1">Single-pass membrane protein</topology>
    </subcellularLocation>
</comment>
<evidence type="ECO:0000256" key="4">
    <source>
        <dbReference type="ARBA" id="ARBA00022692"/>
    </source>
</evidence>
<feature type="compositionally biased region" description="Polar residues" evidence="9">
    <location>
        <begin position="1107"/>
        <end position="1128"/>
    </location>
</feature>
<dbReference type="OrthoDB" id="10062605at2759"/>
<feature type="compositionally biased region" description="Basic and acidic residues" evidence="9">
    <location>
        <begin position="1449"/>
        <end position="1479"/>
    </location>
</feature>
<feature type="compositionally biased region" description="Basic and acidic residues" evidence="9">
    <location>
        <begin position="1169"/>
        <end position="1186"/>
    </location>
</feature>
<feature type="compositionally biased region" description="Acidic residues" evidence="9">
    <location>
        <begin position="886"/>
        <end position="895"/>
    </location>
</feature>
<feature type="region of interest" description="Disordered" evidence="9">
    <location>
        <begin position="1162"/>
        <end position="1212"/>
    </location>
</feature>
<keyword evidence="7 10" id="KW-0472">Membrane</keyword>
<dbReference type="PANTHER" id="PTHR15352:SF3">
    <property type="entry name" value="INOSITOL 1,4,5-TRIPHOSPHATE RECEPTOR ASSOCIATED 2"/>
    <property type="match status" value="1"/>
</dbReference>
<accession>A0A9Q1HXM1</accession>
<dbReference type="InterPro" id="IPR039508">
    <property type="entry name" value="KASH5_EF-hand-like_dom"/>
</dbReference>
<gene>
    <name evidence="13" type="ORF">COCON_G00115970</name>
</gene>
<evidence type="ECO:0000256" key="6">
    <source>
        <dbReference type="ARBA" id="ARBA00023054"/>
    </source>
</evidence>
<feature type="region of interest" description="Disordered" evidence="9">
    <location>
        <begin position="730"/>
        <end position="762"/>
    </location>
</feature>
<keyword evidence="4 10" id="KW-0812">Transmembrane</keyword>
<feature type="compositionally biased region" description="Polar residues" evidence="9">
    <location>
        <begin position="784"/>
        <end position="800"/>
    </location>
</feature>
<feature type="compositionally biased region" description="Basic and acidic residues" evidence="9">
    <location>
        <begin position="1198"/>
        <end position="1212"/>
    </location>
</feature>
<feature type="region of interest" description="Disordered" evidence="9">
    <location>
        <begin position="1449"/>
        <end position="1480"/>
    </location>
</feature>
<feature type="coiled-coil region" evidence="8">
    <location>
        <begin position="379"/>
        <end position="507"/>
    </location>
</feature>
<evidence type="ECO:0000256" key="7">
    <source>
        <dbReference type="ARBA" id="ARBA00023136"/>
    </source>
</evidence>
<dbReference type="InterPro" id="IPR008677">
    <property type="entry name" value="MRVI1"/>
</dbReference>
<evidence type="ECO:0000313" key="13">
    <source>
        <dbReference type="EMBL" id="KAJ8268990.1"/>
    </source>
</evidence>
<sequence length="1577" mass="176228">MTLACLCTVQSHELACLNRSRTIIHRCPEMDVGVMQRRHNPVDSICRKLQTIQRWTQEGDSPFQIPRFQSSSYDSPQSGLRGNLEAILKRRAVRGDGSESEGSPGMTPTSSPWAHCPTRTPLPNNTTYTISSTLGERRNTGQRPEKPWSRSCSTPAALPRERFFNFSPCATYSRPDGGAVNEDRRGNPAQGMHAYYNLNFCTSDTSAILDSGSDPGFPALVVKRLSMGDGLLDRSEHRKETMAEVSLICEEDLLDTIFYTCDTQRRGRVCVSHIVDYLRHTTSRGSEDSGLEELCNMLDPDRKDVSIDLATYHAIMKEWIQDCRNQGDDTPEELLQSLTRDSLSGKRAAVLNMTSGSLEAFGGEASRGDLETSDLVYCVADLQFNNQKLQDEVRKMKQAMETMEELNQKLTEENEGLKSQAKMCQHLAQKEKLLKEEMEEMKATLGVVEESRTQATAQVKQMERENHGLIMKISSLQEENIKMTQEIDDLQKKMIELCDLNADLQVQVHSFDGILHDRESCVREKCRQIEELKGVIEEYSSVTELLRAEKTKLENQMQMMQPDVAAAGLSLSVAYRLNQTTSGSLQAELAIAQSSERISSLSFASPLDETLDREVLLLLQGPTPEQMSIQFKNILSKLDEDFKEDCSWLDPSTEQDLKALQSELEQKRKDWGRSLQQVDQYTNSLERELIKMASNMRRSRTEILHLSVRVQEQENQRHQLQEELERLQAPLPEGREASAQTEELQQQVIEEESEGPSLGWEEDCIPQISWKEEKSNIGREDEQQSSFRSPQEHQLNFSTEEQVELKSRTEEQEQSNSNKEEGVSDFEGNQFVGSTHGDEDRGISGCDRHGMSESRGEGEGEDLKDSKHSSFPSSWESPPGQSVNSEELDGTDTQDADLSVHSEPTQEADGLPGCTGPQDSQHVPDLSQTPLVEALNPDPGQPHHTSSAQDLSLSPGHVSSEQDLSLSPGHVSSDHDPAISPGHPRPEGDLTTLPELTEPQQGKMIPPLGQTCLVSACTQGERGRGGSPEDVAVSNMTEAKKWSLGLPYAVTLQSVNLQSVPEEEQVTEEAVQVSPEEARMAGAGRQAGGGGSPQSLRGSPQVEDGQTETSTDVSEQANENEALNSSFTDDGLSPLLGSQNSRAAKKDCLTLRSKFKRELELSGSMEAIEEQKTQEELSQGTEKEDGTPLNSEDTASDSMKEDKNSLSPSDKEVEGEFHRLSLGFKCDMFTLEKRLRLEERSRDLAEDNLKKEVTNCQGLLQTLLPLCEEDNKSMEIITRLQKNLDILIQSMSRVSSRSEMLGAIHQESRVSRAVEVMIQHVENLRRMYTKEHAELMELRETLVQNERSFGSSADRDDFRNKKVSGSQYYKPSSRRVSIAVIPRNSGGAVHFDMPKSQEMAETEVDSPSRRSSWPQNIMAVRHRCRNMTGKSSQQPCLNRFLSTCAWTEKDDPPLMKGPVEKDSQSEEEKKEPNRDRRSSITELGSRIKSLLSSKIHSPDQAASRPEDTWPSLRRRGRVWWVPVVMVVLLAAFLAMLASLALQPSVDAAPVGTGDSWMTIQQLLWPYTGLRHNGQPPV</sequence>
<evidence type="ECO:0000313" key="14">
    <source>
        <dbReference type="Proteomes" id="UP001152803"/>
    </source>
</evidence>
<dbReference type="InterPro" id="IPR028168">
    <property type="entry name" value="KASH5_CC"/>
</dbReference>
<feature type="domain" description="Protein KASH5 EF-hand-like" evidence="11">
    <location>
        <begin position="256"/>
        <end position="320"/>
    </location>
</feature>
<evidence type="ECO:0000256" key="8">
    <source>
        <dbReference type="SAM" id="Coils"/>
    </source>
</evidence>
<evidence type="ECO:0000256" key="2">
    <source>
        <dbReference type="ARBA" id="ARBA00004496"/>
    </source>
</evidence>
<comment type="caution">
    <text evidence="13">The sequence shown here is derived from an EMBL/GenBank/DDBJ whole genome shotgun (WGS) entry which is preliminary data.</text>
</comment>
<name>A0A9Q1HXM1_CONCO</name>
<evidence type="ECO:0000259" key="11">
    <source>
        <dbReference type="Pfam" id="PF14658"/>
    </source>
</evidence>
<feature type="compositionally biased region" description="Basic and acidic residues" evidence="9">
    <location>
        <begin position="836"/>
        <end position="868"/>
    </location>
</feature>
<feature type="region of interest" description="Disordered" evidence="9">
    <location>
        <begin position="1388"/>
        <end position="1414"/>
    </location>
</feature>
<feature type="region of interest" description="Disordered" evidence="9">
    <location>
        <begin position="93"/>
        <end position="154"/>
    </location>
</feature>
<feature type="region of interest" description="Disordered" evidence="9">
    <location>
        <begin position="1060"/>
        <end position="1139"/>
    </location>
</feature>
<feature type="compositionally biased region" description="Acidic residues" evidence="9">
    <location>
        <begin position="749"/>
        <end position="762"/>
    </location>
</feature>
<feature type="compositionally biased region" description="Basic and acidic residues" evidence="9">
    <location>
        <begin position="135"/>
        <end position="148"/>
    </location>
</feature>
<proteinExistence type="predicted"/>
<evidence type="ECO:0000256" key="5">
    <source>
        <dbReference type="ARBA" id="ARBA00022989"/>
    </source>
</evidence>
<keyword evidence="14" id="KW-1185">Reference proteome</keyword>
<feature type="compositionally biased region" description="Polar residues" evidence="9">
    <location>
        <begin position="738"/>
        <end position="748"/>
    </location>
</feature>
<feature type="transmembrane region" description="Helical" evidence="10">
    <location>
        <begin position="1519"/>
        <end position="1541"/>
    </location>
</feature>
<feature type="compositionally biased region" description="Polar residues" evidence="9">
    <location>
        <begin position="121"/>
        <end position="134"/>
    </location>
</feature>
<dbReference type="Proteomes" id="UP001152803">
    <property type="component" value="Unassembled WGS sequence"/>
</dbReference>
<keyword evidence="6 8" id="KW-0175">Coiled coil</keyword>
<evidence type="ECO:0008006" key="15">
    <source>
        <dbReference type="Google" id="ProtNLM"/>
    </source>
</evidence>